<feature type="compositionally biased region" description="Basic residues" evidence="1">
    <location>
        <begin position="1"/>
        <end position="16"/>
    </location>
</feature>
<feature type="region of interest" description="Disordered" evidence="1">
    <location>
        <begin position="1"/>
        <end position="20"/>
    </location>
</feature>
<protein>
    <recommendedName>
        <fullName evidence="4">F-box domain-containing protein</fullName>
    </recommendedName>
</protein>
<dbReference type="EMBL" id="JAKJXO020000023">
    <property type="protein sequence ID" value="KAL1591690.1"/>
    <property type="molecule type" value="Genomic_DNA"/>
</dbReference>
<comment type="caution">
    <text evidence="2">The sequence shown here is derived from an EMBL/GenBank/DDBJ whole genome shotgun (WGS) entry which is preliminary data.</text>
</comment>
<proteinExistence type="predicted"/>
<gene>
    <name evidence="2" type="ORF">SLS60_011689</name>
</gene>
<accession>A0ABR3QHR3</accession>
<reference evidence="2 3" key="1">
    <citation type="submission" date="2024-02" db="EMBL/GenBank/DDBJ databases">
        <title>De novo assembly and annotation of 12 fungi associated with fruit tree decline syndrome in Ontario, Canada.</title>
        <authorList>
            <person name="Sulman M."/>
            <person name="Ellouze W."/>
            <person name="Ilyukhin E."/>
        </authorList>
    </citation>
    <scope>NUCLEOTIDE SEQUENCE [LARGE SCALE GENOMIC DNA]</scope>
    <source>
        <strain evidence="2 3">M42-189</strain>
    </source>
</reference>
<sequence>MASQKSRSKRRSKKPKNFYPSPLLKKIHYQNIDYHYHPLRQRHSKRNKMTTSRFFDLPRELRDNIYKLLLTDNKNPGSTSISFHFWPLLRFQLVSRQFGKEYTEAMLPHSTLVTCQPNNPRHDYKQYINQVGHIQFYCKLSCHATPLGGSLNCHPSPTQIEIDDGTDYKHSFKCEAVTEAAVWVDRLEKVQPNLPSHDNLDLRIGLHWCSDEEYAWPRHIHAPGLRYQLDAMTKVSSKVNSVEIALFDCDADYDSWTKNDLNMDLWAKWTKSSGWQEGEVKGRRKVDAEGFERNLKQIQDEEHWRIVGPTMRAMDPYW</sequence>
<organism evidence="2 3">
    <name type="scientific">Paraconiothyrium brasiliense</name>
    <dbReference type="NCBI Taxonomy" id="300254"/>
    <lineage>
        <taxon>Eukaryota</taxon>
        <taxon>Fungi</taxon>
        <taxon>Dikarya</taxon>
        <taxon>Ascomycota</taxon>
        <taxon>Pezizomycotina</taxon>
        <taxon>Dothideomycetes</taxon>
        <taxon>Pleosporomycetidae</taxon>
        <taxon>Pleosporales</taxon>
        <taxon>Massarineae</taxon>
        <taxon>Didymosphaeriaceae</taxon>
        <taxon>Paraconiothyrium</taxon>
    </lineage>
</organism>
<evidence type="ECO:0000313" key="3">
    <source>
        <dbReference type="Proteomes" id="UP001521785"/>
    </source>
</evidence>
<evidence type="ECO:0000256" key="1">
    <source>
        <dbReference type="SAM" id="MobiDB-lite"/>
    </source>
</evidence>
<evidence type="ECO:0000313" key="2">
    <source>
        <dbReference type="EMBL" id="KAL1591690.1"/>
    </source>
</evidence>
<evidence type="ECO:0008006" key="4">
    <source>
        <dbReference type="Google" id="ProtNLM"/>
    </source>
</evidence>
<dbReference type="Proteomes" id="UP001521785">
    <property type="component" value="Unassembled WGS sequence"/>
</dbReference>
<name>A0ABR3QHR3_9PLEO</name>
<keyword evidence="3" id="KW-1185">Reference proteome</keyword>